<organism evidence="7 8">
    <name type="scientific">Helicostylum pulchrum</name>
    <dbReference type="NCBI Taxonomy" id="562976"/>
    <lineage>
        <taxon>Eukaryota</taxon>
        <taxon>Fungi</taxon>
        <taxon>Fungi incertae sedis</taxon>
        <taxon>Mucoromycota</taxon>
        <taxon>Mucoromycotina</taxon>
        <taxon>Mucoromycetes</taxon>
        <taxon>Mucorales</taxon>
        <taxon>Mucorineae</taxon>
        <taxon>Mucoraceae</taxon>
        <taxon>Helicostylum</taxon>
    </lineage>
</organism>
<evidence type="ECO:0000313" key="8">
    <source>
        <dbReference type="Proteomes" id="UP001476247"/>
    </source>
</evidence>
<comment type="caution">
    <text evidence="7">The sequence shown here is derived from an EMBL/GenBank/DDBJ whole genome shotgun (WGS) entry which is preliminary data.</text>
</comment>
<keyword evidence="3 6" id="KW-1017">Isopeptide bond</keyword>
<keyword evidence="5 6" id="KW-0072">Autophagy</keyword>
<dbReference type="InterPro" id="IPR007242">
    <property type="entry name" value="Atg12"/>
</dbReference>
<dbReference type="SUPFAM" id="SSF54236">
    <property type="entry name" value="Ubiquitin-like"/>
    <property type="match status" value="1"/>
</dbReference>
<keyword evidence="4 6" id="KW-0833">Ubl conjugation pathway</keyword>
<comment type="subunit">
    <text evidence="6">Forms a conjugate with ATG5.</text>
</comment>
<dbReference type="EMBL" id="BAABUJ010000018">
    <property type="protein sequence ID" value="GAA5801294.1"/>
    <property type="molecule type" value="Genomic_DNA"/>
</dbReference>
<evidence type="ECO:0000256" key="4">
    <source>
        <dbReference type="ARBA" id="ARBA00022786"/>
    </source>
</evidence>
<keyword evidence="6" id="KW-0653">Protein transport</keyword>
<evidence type="ECO:0000313" key="7">
    <source>
        <dbReference type="EMBL" id="GAA5801294.1"/>
    </source>
</evidence>
<sequence>MESILEKHQTKDTSKVVVVFRAIGNAPILKQKVFKLTASNKFQTVIVFLRKELRYQGSDPLVNAFSPSPDETVANLHKCFNTDGHLIINYCTTAAWG</sequence>
<gene>
    <name evidence="7" type="ORF">HPULCUR_006740</name>
</gene>
<evidence type="ECO:0000256" key="3">
    <source>
        <dbReference type="ARBA" id="ARBA00022499"/>
    </source>
</evidence>
<dbReference type="InterPro" id="IPR029071">
    <property type="entry name" value="Ubiquitin-like_domsf"/>
</dbReference>
<protein>
    <recommendedName>
        <fullName evidence="2 6">Ubiquitin-like protein ATG12</fullName>
    </recommendedName>
</protein>
<name>A0ABP9Y2T1_9FUNG</name>
<dbReference type="PANTHER" id="PTHR13385">
    <property type="entry name" value="AUTOPHAGY PROTEIN 12"/>
    <property type="match status" value="1"/>
</dbReference>
<dbReference type="Proteomes" id="UP001476247">
    <property type="component" value="Unassembled WGS sequence"/>
</dbReference>
<comment type="subcellular location">
    <subcellularLocation>
        <location evidence="6">Preautophagosomal structure membrane</location>
        <topology evidence="6">Peripheral membrane protein</topology>
    </subcellularLocation>
</comment>
<dbReference type="CDD" id="cd01612">
    <property type="entry name" value="Ubl_ATG12"/>
    <property type="match status" value="1"/>
</dbReference>
<reference evidence="7 8" key="1">
    <citation type="submission" date="2024-04" db="EMBL/GenBank/DDBJ databases">
        <title>genome sequences of Mucor flavus KT1a and Helicostylum pulchrum KT1b strains isolation_sourced from the surface of a dry-aged beef.</title>
        <authorList>
            <person name="Toyotome T."/>
            <person name="Hosono M."/>
            <person name="Torimaru M."/>
            <person name="Fukuda K."/>
            <person name="Mikami N."/>
        </authorList>
    </citation>
    <scope>NUCLEOTIDE SEQUENCE [LARGE SCALE GENOMIC DNA]</scope>
    <source>
        <strain evidence="7 8">KT1b</strain>
    </source>
</reference>
<accession>A0ABP9Y2T1</accession>
<dbReference type="Gene3D" id="3.10.20.90">
    <property type="entry name" value="Phosphatidylinositol 3-kinase Catalytic Subunit, Chain A, domain 1"/>
    <property type="match status" value="1"/>
</dbReference>
<dbReference type="PANTHER" id="PTHR13385:SF0">
    <property type="entry name" value="UBIQUITIN-LIKE PROTEIN ATG12"/>
    <property type="match status" value="1"/>
</dbReference>
<keyword evidence="6" id="KW-0813">Transport</keyword>
<comment type="similarity">
    <text evidence="1 6">Belongs to the ATG12 family.</text>
</comment>
<evidence type="ECO:0000256" key="2">
    <source>
        <dbReference type="ARBA" id="ARBA00015875"/>
    </source>
</evidence>
<keyword evidence="8" id="KW-1185">Reference proteome</keyword>
<evidence type="ECO:0000256" key="5">
    <source>
        <dbReference type="ARBA" id="ARBA00023006"/>
    </source>
</evidence>
<dbReference type="Pfam" id="PF04110">
    <property type="entry name" value="APG12"/>
    <property type="match status" value="1"/>
</dbReference>
<keyword evidence="6" id="KW-0472">Membrane</keyword>
<evidence type="ECO:0000256" key="6">
    <source>
        <dbReference type="RuleBase" id="RU361201"/>
    </source>
</evidence>
<proteinExistence type="inferred from homology"/>
<comment type="function">
    <text evidence="6">Ubiquitin-like protein involved in cytoplasm to vacuole transport (Cvt), autophagy vesicles formation, mitophagy, and nucleophagy.</text>
</comment>
<evidence type="ECO:0000256" key="1">
    <source>
        <dbReference type="ARBA" id="ARBA00007778"/>
    </source>
</evidence>